<dbReference type="Pfam" id="PF17778">
    <property type="entry name" value="WHD_BLACT"/>
    <property type="match status" value="1"/>
</dbReference>
<dbReference type="InterPro" id="IPR001279">
    <property type="entry name" value="Metallo-B-lactamas"/>
</dbReference>
<dbReference type="Gene3D" id="3.60.15.10">
    <property type="entry name" value="Ribonuclease Z/Hydroxyacylglutathione hydrolase-like"/>
    <property type="match status" value="1"/>
</dbReference>
<evidence type="ECO:0000259" key="1">
    <source>
        <dbReference type="SMART" id="SM00849"/>
    </source>
</evidence>
<dbReference type="PANTHER" id="PTHR23131:SF0">
    <property type="entry name" value="ENDORIBONUCLEASE LACTB2"/>
    <property type="match status" value="1"/>
</dbReference>
<name>A0AB39KWH3_9CAUL</name>
<dbReference type="EMBL" id="CP158375">
    <property type="protein sequence ID" value="XDO97608.1"/>
    <property type="molecule type" value="Genomic_DNA"/>
</dbReference>
<organism evidence="2">
    <name type="scientific">Caulobacter sp. 73W</name>
    <dbReference type="NCBI Taxonomy" id="3161137"/>
    <lineage>
        <taxon>Bacteria</taxon>
        <taxon>Pseudomonadati</taxon>
        <taxon>Pseudomonadota</taxon>
        <taxon>Alphaproteobacteria</taxon>
        <taxon>Caulobacterales</taxon>
        <taxon>Caulobacteraceae</taxon>
        <taxon>Caulobacter</taxon>
    </lineage>
</organism>
<dbReference type="Pfam" id="PF00753">
    <property type="entry name" value="Lactamase_B"/>
    <property type="match status" value="1"/>
</dbReference>
<dbReference type="SMART" id="SM00849">
    <property type="entry name" value="Lactamase_B"/>
    <property type="match status" value="1"/>
</dbReference>
<dbReference type="SUPFAM" id="SSF56281">
    <property type="entry name" value="Metallo-hydrolase/oxidoreductase"/>
    <property type="match status" value="1"/>
</dbReference>
<dbReference type="CDD" id="cd16278">
    <property type="entry name" value="metallo-hydrolase-like_MBL-fold"/>
    <property type="match status" value="1"/>
</dbReference>
<dbReference type="InterPro" id="IPR036388">
    <property type="entry name" value="WH-like_DNA-bd_sf"/>
</dbReference>
<dbReference type="PANTHER" id="PTHR23131">
    <property type="entry name" value="ENDORIBONUCLEASE LACTB2"/>
    <property type="match status" value="1"/>
</dbReference>
<dbReference type="AlphaFoldDB" id="A0AB39KWH3"/>
<accession>A0AB39KWH3</accession>
<dbReference type="InterPro" id="IPR036866">
    <property type="entry name" value="RibonucZ/Hydroxyglut_hydro"/>
</dbReference>
<dbReference type="InterPro" id="IPR050662">
    <property type="entry name" value="Sec-metab_biosynth-thioest"/>
</dbReference>
<dbReference type="Gene3D" id="1.10.10.10">
    <property type="entry name" value="Winged helix-like DNA-binding domain superfamily/Winged helix DNA-binding domain"/>
    <property type="match status" value="1"/>
</dbReference>
<proteinExistence type="predicted"/>
<reference evidence="2" key="1">
    <citation type="submission" date="2024-06" db="EMBL/GenBank/DDBJ databases">
        <title>Caulobacter inopinatus, sp. nov.</title>
        <authorList>
            <person name="Donachie S.P."/>
        </authorList>
    </citation>
    <scope>NUCLEOTIDE SEQUENCE</scope>
    <source>
        <strain evidence="2">73W</strain>
    </source>
</reference>
<evidence type="ECO:0000313" key="2">
    <source>
        <dbReference type="EMBL" id="XDO97608.1"/>
    </source>
</evidence>
<dbReference type="RefSeq" id="WP_369060948.1">
    <property type="nucleotide sequence ID" value="NZ_CP158375.1"/>
</dbReference>
<protein>
    <submittedName>
        <fullName evidence="2">MBL fold metallo-hydrolase</fullName>
    </submittedName>
</protein>
<feature type="domain" description="Metallo-beta-lactamase" evidence="1">
    <location>
        <begin position="36"/>
        <end position="208"/>
    </location>
</feature>
<gene>
    <name evidence="2" type="ORF">ABOZ73_04085</name>
</gene>
<sequence length="299" mass="32080">MIPFVRDLDFQYGRCDRVSPRIRRLIADNPGPFTYLGTGTYIVGQGQVAVIDPGPDQRAHLDALLAALDGETVTHILITHDHADHSPLAAALSAATGAKVWGRSRRAAGQASGGFDDDHDEAFRPDFEVKDGEVFEGPGWTLEAVPTPGHTSNHVAYALKEENALFSGDHIMGWSTTVISPPDGDMAAYFDSLDRVKARGFSTLWPTHGPPVTDPAPFIDAYIAHRRARESQVLSALAQGPTTIRAMVPVLYAAVDPRLHPAAAHSLLGHVVQLVDEGRVVSDGPPGVEAMLRLSSPPL</sequence>
<dbReference type="InterPro" id="IPR041516">
    <property type="entry name" value="LACTB2_WH"/>
</dbReference>